<reference evidence="1" key="1">
    <citation type="submission" date="2016-04" db="EMBL/GenBank/DDBJ databases">
        <authorList>
            <person name="Tabuchi Yagui T.R."/>
        </authorList>
    </citation>
    <scope>NUCLEOTIDE SEQUENCE [LARGE SCALE GENOMIC DNA]</scope>
    <source>
        <strain evidence="1">NIES-26</strain>
    </source>
</reference>
<evidence type="ECO:0000313" key="1">
    <source>
        <dbReference type="EMBL" id="RCJ38654.1"/>
    </source>
</evidence>
<dbReference type="Proteomes" id="UP000252107">
    <property type="component" value="Unassembled WGS sequence"/>
</dbReference>
<sequence>MDRRSLDAWMSAIAQYQSSKLEKVASPAQDEQAIAQAELNQYIAIQAEVVVPEELTVREIHLFECEVFHAAELIAIITYDHDLTQPWVVIVKDKEKFRANTWARCYRYIQWHHKQRTLDAPLPMPVPPVQQQLEPEEPRTTGNEIMSQIFNACEQHSLELLDDGIYRNDEKLGEVGFTDGNWWVIRASSEGQKMACNSADEAVRLLLVVEAVDWDELLEKPFEQLSRQEWLLVMEFESVRELVTA</sequence>
<gene>
    <name evidence="1" type="ORF">A6770_39705</name>
</gene>
<evidence type="ECO:0000313" key="2">
    <source>
        <dbReference type="Proteomes" id="UP000252107"/>
    </source>
</evidence>
<proteinExistence type="predicted"/>
<name>A0A367RSG7_9NOSO</name>
<protein>
    <submittedName>
        <fullName evidence="1">Uncharacterized protein</fullName>
    </submittedName>
</protein>
<comment type="caution">
    <text evidence="1">The sequence shown here is derived from an EMBL/GenBank/DDBJ whole genome shotgun (WGS) entry which is preliminary data.</text>
</comment>
<keyword evidence="2" id="KW-1185">Reference proteome</keyword>
<organism evidence="1 2">
    <name type="scientific">Nostoc minutum NIES-26</name>
    <dbReference type="NCBI Taxonomy" id="1844469"/>
    <lineage>
        <taxon>Bacteria</taxon>
        <taxon>Bacillati</taxon>
        <taxon>Cyanobacteriota</taxon>
        <taxon>Cyanophyceae</taxon>
        <taxon>Nostocales</taxon>
        <taxon>Nostocaceae</taxon>
        <taxon>Nostoc</taxon>
    </lineage>
</organism>
<dbReference type="EMBL" id="LXQD01000097">
    <property type="protein sequence ID" value="RCJ38654.1"/>
    <property type="molecule type" value="Genomic_DNA"/>
</dbReference>
<accession>A0A367RSG7</accession>
<dbReference type="AlphaFoldDB" id="A0A367RSG7"/>